<accession>A0A845PVH0</accession>
<evidence type="ECO:0000313" key="1">
    <source>
        <dbReference type="EMBL" id="NAW50971.1"/>
    </source>
</evidence>
<dbReference type="Proteomes" id="UP000553459">
    <property type="component" value="Unassembled WGS sequence"/>
</dbReference>
<keyword evidence="2" id="KW-1185">Reference proteome</keyword>
<dbReference type="InterPro" id="IPR029062">
    <property type="entry name" value="Class_I_gatase-like"/>
</dbReference>
<evidence type="ECO:0000313" key="2">
    <source>
        <dbReference type="Proteomes" id="UP000553459"/>
    </source>
</evidence>
<evidence type="ECO:0008006" key="3">
    <source>
        <dbReference type="Google" id="ProtNLM"/>
    </source>
</evidence>
<dbReference type="Gene3D" id="3.40.50.880">
    <property type="match status" value="1"/>
</dbReference>
<proteinExistence type="predicted"/>
<name>A0A845PVH0_9FLAO</name>
<dbReference type="EMBL" id="JAAABJ010000491">
    <property type="protein sequence ID" value="NAW50971.1"/>
    <property type="molecule type" value="Genomic_DNA"/>
</dbReference>
<gene>
    <name evidence="1" type="ORF">GNY06_06170</name>
</gene>
<dbReference type="AlphaFoldDB" id="A0A845PVH0"/>
<comment type="caution">
    <text evidence="1">The sequence shown here is derived from an EMBL/GenBank/DDBJ whole genome shotgun (WGS) entry which is preliminary data.</text>
</comment>
<organism evidence="1 2">
    <name type="scientific">Elizabethkingia argenteiflava</name>
    <dbReference type="NCBI Taxonomy" id="2681556"/>
    <lineage>
        <taxon>Bacteria</taxon>
        <taxon>Pseudomonadati</taxon>
        <taxon>Bacteroidota</taxon>
        <taxon>Flavobacteriia</taxon>
        <taxon>Flavobacteriales</taxon>
        <taxon>Weeksellaceae</taxon>
        <taxon>Elizabethkingia</taxon>
    </lineage>
</organism>
<reference evidence="1 2" key="1">
    <citation type="submission" date="2019-11" db="EMBL/GenBank/DDBJ databases">
        <title>Characterization of Elizabethkingia argenteiflava sp. nov., isolated from inner surface of Soybean Pods.</title>
        <authorList>
            <person name="Mo S."/>
        </authorList>
    </citation>
    <scope>NUCLEOTIDE SEQUENCE [LARGE SCALE GENOMIC DNA]</scope>
    <source>
        <strain evidence="1 2">YB22</strain>
    </source>
</reference>
<dbReference type="RefSeq" id="WP_166519264.1">
    <property type="nucleotide sequence ID" value="NZ_JAAABJ010000491.1"/>
</dbReference>
<sequence length="45" mass="5065">MNIYIILFDGFDDLDVIAPYEVLKREASFNVASGLSHACSNLCIW</sequence>
<protein>
    <recommendedName>
        <fullName evidence="3">DJ-1/PfpI domain-containing protein</fullName>
    </recommendedName>
</protein>